<protein>
    <submittedName>
        <fullName evidence="1">Uncharacterized protein</fullName>
    </submittedName>
</protein>
<evidence type="ECO:0000313" key="1">
    <source>
        <dbReference type="EMBL" id="WAH35545.1"/>
    </source>
</evidence>
<accession>A0ABY6YYG5</accession>
<organism evidence="1 2">
    <name type="scientific">Alicyclobacillus dauci</name>
    <dbReference type="NCBI Taxonomy" id="1475485"/>
    <lineage>
        <taxon>Bacteria</taxon>
        <taxon>Bacillati</taxon>
        <taxon>Bacillota</taxon>
        <taxon>Bacilli</taxon>
        <taxon>Bacillales</taxon>
        <taxon>Alicyclobacillaceae</taxon>
        <taxon>Alicyclobacillus</taxon>
    </lineage>
</organism>
<proteinExistence type="predicted"/>
<name>A0ABY6YYG5_9BACL</name>
<gene>
    <name evidence="1" type="ORF">NZD86_14765</name>
</gene>
<dbReference type="RefSeq" id="WP_268042828.1">
    <property type="nucleotide sequence ID" value="NZ_CP104064.1"/>
</dbReference>
<evidence type="ECO:0000313" key="2">
    <source>
        <dbReference type="Proteomes" id="UP001164803"/>
    </source>
</evidence>
<sequence>MRTFRVIYQLFKWFSMGYTMWRGTKFTRVLWLAGIIWRALRRQPAPKRPPRVTFTFVGPHQEEIYRRRGWRKIGR</sequence>
<dbReference type="Proteomes" id="UP001164803">
    <property type="component" value="Chromosome"/>
</dbReference>
<dbReference type="EMBL" id="CP104064">
    <property type="protein sequence ID" value="WAH35545.1"/>
    <property type="molecule type" value="Genomic_DNA"/>
</dbReference>
<keyword evidence="2" id="KW-1185">Reference proteome</keyword>
<reference evidence="1" key="1">
    <citation type="submission" date="2022-08" db="EMBL/GenBank/DDBJ databases">
        <title>Alicyclobacillus dauci DSM2870, complete genome.</title>
        <authorList>
            <person name="Wang Q."/>
            <person name="Cai R."/>
            <person name="Wang Z."/>
        </authorList>
    </citation>
    <scope>NUCLEOTIDE SEQUENCE</scope>
    <source>
        <strain evidence="1">DSM 28700</strain>
    </source>
</reference>